<dbReference type="SUPFAM" id="SSF46548">
    <property type="entry name" value="alpha-helical ferredoxin"/>
    <property type="match status" value="1"/>
</dbReference>
<evidence type="ECO:0000259" key="4">
    <source>
        <dbReference type="PROSITE" id="PS51379"/>
    </source>
</evidence>
<dbReference type="Pfam" id="PF17179">
    <property type="entry name" value="Fer4_22"/>
    <property type="match status" value="1"/>
</dbReference>
<dbReference type="InterPro" id="IPR009051">
    <property type="entry name" value="Helical_ferredxn"/>
</dbReference>
<dbReference type="Proteomes" id="UP000784128">
    <property type="component" value="Unassembled WGS sequence"/>
</dbReference>
<dbReference type="InterPro" id="IPR017900">
    <property type="entry name" value="4Fe4S_Fe_S_CS"/>
</dbReference>
<dbReference type="EMBL" id="JAHDYS010000004">
    <property type="protein sequence ID" value="MBT1071320.1"/>
    <property type="molecule type" value="Genomic_DNA"/>
</dbReference>
<keyword evidence="6" id="KW-1185">Reference proteome</keyword>
<reference evidence="5 6" key="1">
    <citation type="submission" date="2021-05" db="EMBL/GenBank/DDBJ databases">
        <title>The draft genome of Geobacter chapellei DSM 13688.</title>
        <authorList>
            <person name="Xu Z."/>
            <person name="Masuda Y."/>
            <person name="Itoh H."/>
            <person name="Senoo K."/>
        </authorList>
    </citation>
    <scope>NUCLEOTIDE SEQUENCE [LARGE SCALE GENOMIC DNA]</scope>
    <source>
        <strain evidence="5 6">DSM 13688</strain>
    </source>
</reference>
<organism evidence="5 6">
    <name type="scientific">Pelotalea chapellei</name>
    <dbReference type="NCBI Taxonomy" id="44671"/>
    <lineage>
        <taxon>Bacteria</taxon>
        <taxon>Pseudomonadati</taxon>
        <taxon>Thermodesulfobacteriota</taxon>
        <taxon>Desulfuromonadia</taxon>
        <taxon>Geobacterales</taxon>
        <taxon>Geobacteraceae</taxon>
        <taxon>Pelotalea</taxon>
    </lineage>
</organism>
<gene>
    <name evidence="5" type="ORF">KJB30_05980</name>
</gene>
<comment type="caution">
    <text evidence="5">The sequence shown here is derived from an EMBL/GenBank/DDBJ whole genome shotgun (WGS) entry which is preliminary data.</text>
</comment>
<feature type="domain" description="4Fe-4S ferredoxin-type" evidence="4">
    <location>
        <begin position="299"/>
        <end position="327"/>
    </location>
</feature>
<proteinExistence type="predicted"/>
<keyword evidence="1" id="KW-0479">Metal-binding</keyword>
<dbReference type="RefSeq" id="WP_214297030.1">
    <property type="nucleotide sequence ID" value="NZ_JAHDYS010000004.1"/>
</dbReference>
<feature type="domain" description="4Fe-4S ferredoxin-type" evidence="4">
    <location>
        <begin position="219"/>
        <end position="251"/>
    </location>
</feature>
<sequence>MQNYISQQNFNALLDSLISQGKRVVAPRTNAGTVLYEPLANAADMVIDQLPRRSGKEAFFPLCEDIMTYQKEGQKIELQDIDPTRFLETVLVGVRPCDAAAIPVLDAVFSWDYKDEFFLERRKKTTIIGLACTQADDACFCTAVGLTPADPKGADLFLTPLEGGGYACETQSEKGEALVANNKELFAEPNGYKPLPLAEPQTGKFDLKKVKAWLDEHFEDPAWDSIATRCVGCGACAFVCPACHCFDIVDEGTEKQGKRRKNWDACGFWKFTHHASGHNPRDQQPKRYRNRIMHKFKYYDDKFGQTLCTGCGRCIRLCPVGIDIADILQDIDKIEVKVKVEENS</sequence>
<dbReference type="PROSITE" id="PS51379">
    <property type="entry name" value="4FE4S_FER_2"/>
    <property type="match status" value="2"/>
</dbReference>
<dbReference type="PANTHER" id="PTHR40447">
    <property type="entry name" value="ANAEROBIC SULFITE REDUCTASE SUBUNIT A"/>
    <property type="match status" value="1"/>
</dbReference>
<keyword evidence="3" id="KW-0411">Iron-sulfur</keyword>
<evidence type="ECO:0000256" key="1">
    <source>
        <dbReference type="ARBA" id="ARBA00022723"/>
    </source>
</evidence>
<accession>A0ABS5U6M5</accession>
<evidence type="ECO:0000256" key="2">
    <source>
        <dbReference type="ARBA" id="ARBA00023004"/>
    </source>
</evidence>
<dbReference type="PROSITE" id="PS00198">
    <property type="entry name" value="4FE4S_FER_1"/>
    <property type="match status" value="2"/>
</dbReference>
<evidence type="ECO:0000313" key="6">
    <source>
        <dbReference type="Proteomes" id="UP000784128"/>
    </source>
</evidence>
<dbReference type="PANTHER" id="PTHR40447:SF1">
    <property type="entry name" value="ANAEROBIC SULFITE REDUCTASE SUBUNIT A"/>
    <property type="match status" value="1"/>
</dbReference>
<evidence type="ECO:0000313" key="5">
    <source>
        <dbReference type="EMBL" id="MBT1071320.1"/>
    </source>
</evidence>
<evidence type="ECO:0000256" key="3">
    <source>
        <dbReference type="ARBA" id="ARBA00023014"/>
    </source>
</evidence>
<protein>
    <submittedName>
        <fullName evidence="5">4Fe-4S dicluster domain-containing protein</fullName>
    </submittedName>
</protein>
<keyword evidence="2" id="KW-0408">Iron</keyword>
<name>A0ABS5U6M5_9BACT</name>
<dbReference type="InterPro" id="IPR017896">
    <property type="entry name" value="4Fe4S_Fe-S-bd"/>
</dbReference>
<dbReference type="Gene3D" id="1.10.1060.10">
    <property type="entry name" value="Alpha-helical ferredoxin"/>
    <property type="match status" value="1"/>
</dbReference>